<accession>E6UCB8</accession>
<reference evidence="1 2" key="1">
    <citation type="journal article" date="2011" name="J. Bacteriol.">
        <title>Complete genome of the cellulolytic ruminal bacterium Ruminococcus albus 7.</title>
        <authorList>
            <person name="Suen G."/>
            <person name="Stevenson D.M."/>
            <person name="Bruce D.C."/>
            <person name="Chertkov O."/>
            <person name="Copeland A."/>
            <person name="Cheng J.F."/>
            <person name="Detter C."/>
            <person name="Detter J.C."/>
            <person name="Goodwin L.A."/>
            <person name="Han C.S."/>
            <person name="Hauser L.J."/>
            <person name="Ivanova N.N."/>
            <person name="Kyrpides N.C."/>
            <person name="Land M.L."/>
            <person name="Lapidus A."/>
            <person name="Lucas S."/>
            <person name="Ovchinnikova G."/>
            <person name="Pitluck S."/>
            <person name="Tapia R."/>
            <person name="Woyke T."/>
            <person name="Boyum J."/>
            <person name="Mead D."/>
            <person name="Weimer P.J."/>
        </authorList>
    </citation>
    <scope>NUCLEOTIDE SEQUENCE [LARGE SCALE GENOMIC DNA]</scope>
    <source>
        <strain evidence="2">ATCC 27210 / DSM 20455 / JCM 14654 / NCDO 2250 / 7</strain>
    </source>
</reference>
<dbReference type="HOGENOM" id="CLU_1292547_0_0_9"/>
<protein>
    <recommendedName>
        <fullName evidence="3">Orotate phosphoribosyltransferase</fullName>
    </recommendedName>
</protein>
<dbReference type="KEGG" id="ral:Rumal_0148"/>
<dbReference type="EMBL" id="CP002403">
    <property type="protein sequence ID" value="ADU20710.1"/>
    <property type="molecule type" value="Genomic_DNA"/>
</dbReference>
<proteinExistence type="predicted"/>
<gene>
    <name evidence="1" type="ordered locus">Rumal_0148</name>
</gene>
<dbReference type="RefSeq" id="WP_013496904.1">
    <property type="nucleotide sequence ID" value="NC_014833.1"/>
</dbReference>
<sequence>MEERLQTIQSVKNKKVQIGIIPGHYATNHSHVNYYVDMTSIKTSLKMAKEAAHELGSTYANTNIETIICLEGTEILGGFLADYLSQAGINKGEDINLITPELNAVNQMIFRDNTQKKIWGKQVLLLISSASTGKSIRRAVDCLQYYSGKLTAVGAIFSAIDKFDDIPVHALFTAEDLPHYENYLANDCPMCKNGQKVDALINSFGYSKL</sequence>
<dbReference type="Gene3D" id="3.40.50.2020">
    <property type="match status" value="1"/>
</dbReference>
<evidence type="ECO:0000313" key="2">
    <source>
        <dbReference type="Proteomes" id="UP000006919"/>
    </source>
</evidence>
<dbReference type="eggNOG" id="COG0461">
    <property type="taxonomic scope" value="Bacteria"/>
</dbReference>
<evidence type="ECO:0008006" key="3">
    <source>
        <dbReference type="Google" id="ProtNLM"/>
    </source>
</evidence>
<evidence type="ECO:0000313" key="1">
    <source>
        <dbReference type="EMBL" id="ADU20710.1"/>
    </source>
</evidence>
<dbReference type="STRING" id="697329.Rumal_0148"/>
<organism evidence="1 2">
    <name type="scientific">Ruminococcus albus (strain ATCC 27210 / DSM 20455 / JCM 14654 / NCDO 2250 / 7)</name>
    <dbReference type="NCBI Taxonomy" id="697329"/>
    <lineage>
        <taxon>Bacteria</taxon>
        <taxon>Bacillati</taxon>
        <taxon>Bacillota</taxon>
        <taxon>Clostridia</taxon>
        <taxon>Eubacteriales</taxon>
        <taxon>Oscillospiraceae</taxon>
        <taxon>Ruminococcus</taxon>
    </lineage>
</organism>
<dbReference type="Proteomes" id="UP000006919">
    <property type="component" value="Chromosome"/>
</dbReference>
<dbReference type="AlphaFoldDB" id="E6UCB8"/>
<name>E6UCB8_RUMA7</name>
<dbReference type="InterPro" id="IPR029057">
    <property type="entry name" value="PRTase-like"/>
</dbReference>
<dbReference type="SUPFAM" id="SSF53271">
    <property type="entry name" value="PRTase-like"/>
    <property type="match status" value="1"/>
</dbReference>